<keyword evidence="3" id="KW-1133">Transmembrane helix</keyword>
<reference evidence="4" key="1">
    <citation type="submission" date="2018-05" db="EMBL/GenBank/DDBJ databases">
        <authorList>
            <person name="Lanie J.A."/>
            <person name="Ng W.-L."/>
            <person name="Kazmierczak K.M."/>
            <person name="Andrzejewski T.M."/>
            <person name="Davidsen T.M."/>
            <person name="Wayne K.J."/>
            <person name="Tettelin H."/>
            <person name="Glass J.I."/>
            <person name="Rusch D."/>
            <person name="Podicherti R."/>
            <person name="Tsui H.-C.T."/>
            <person name="Winkler M.E."/>
        </authorList>
    </citation>
    <scope>NUCLEOTIDE SEQUENCE</scope>
</reference>
<gene>
    <name evidence="4" type="ORF">METZ01_LOCUS45881</name>
</gene>
<keyword evidence="1" id="KW-0677">Repeat</keyword>
<dbReference type="Pfam" id="PF02493">
    <property type="entry name" value="MORN"/>
    <property type="match status" value="1"/>
</dbReference>
<dbReference type="SMART" id="SM00698">
    <property type="entry name" value="MORN"/>
    <property type="match status" value="1"/>
</dbReference>
<protein>
    <recommendedName>
        <fullName evidence="5">MORN repeat-containing protein</fullName>
    </recommendedName>
</protein>
<feature type="transmembrane region" description="Helical" evidence="3">
    <location>
        <begin position="12"/>
        <end position="31"/>
    </location>
</feature>
<dbReference type="Gene3D" id="1.25.40.10">
    <property type="entry name" value="Tetratricopeptide repeat domain"/>
    <property type="match status" value="1"/>
</dbReference>
<accession>A0A381RSX5</accession>
<keyword evidence="2" id="KW-0175">Coiled coil</keyword>
<dbReference type="SUPFAM" id="SSF82185">
    <property type="entry name" value="Histone H3 K4-specific methyltransferase SET7/9 N-terminal domain"/>
    <property type="match status" value="1"/>
</dbReference>
<proteinExistence type="predicted"/>
<dbReference type="AlphaFoldDB" id="A0A381RSX5"/>
<dbReference type="EMBL" id="UINC01002112">
    <property type="protein sequence ID" value="SUZ93027.1"/>
    <property type="molecule type" value="Genomic_DNA"/>
</dbReference>
<dbReference type="InterPro" id="IPR003409">
    <property type="entry name" value="MORN"/>
</dbReference>
<keyword evidence="3" id="KW-0812">Transmembrane</keyword>
<feature type="coiled-coil region" evidence="2">
    <location>
        <begin position="36"/>
        <end position="63"/>
    </location>
</feature>
<evidence type="ECO:0000256" key="1">
    <source>
        <dbReference type="ARBA" id="ARBA00022737"/>
    </source>
</evidence>
<organism evidence="4">
    <name type="scientific">marine metagenome</name>
    <dbReference type="NCBI Taxonomy" id="408172"/>
    <lineage>
        <taxon>unclassified sequences</taxon>
        <taxon>metagenomes</taxon>
        <taxon>ecological metagenomes</taxon>
    </lineage>
</organism>
<dbReference type="InterPro" id="IPR011990">
    <property type="entry name" value="TPR-like_helical_dom_sf"/>
</dbReference>
<evidence type="ECO:0000313" key="4">
    <source>
        <dbReference type="EMBL" id="SUZ93027.1"/>
    </source>
</evidence>
<evidence type="ECO:0008006" key="5">
    <source>
        <dbReference type="Google" id="ProtNLM"/>
    </source>
</evidence>
<keyword evidence="3" id="KW-0472">Membrane</keyword>
<sequence length="319" mass="35817">MVIPLPLVLNRLSVATILAVGLFFFTSPLIAQTSDVKKVKLLVARLQLQLMQVQEKLSEKENEQLALLELHKAKIETLTKSNLELAETLGTQKFKILVLEEKLEEYQSKSSSSQFSELNQFATILALASVGETSTLEALVLELLNKGNNLQKDLLILLLAETQKNHGLLELSLSYYGALISDYPNSPYLNRAIFEASELLGKLGHIEEQKSMLLALKESDDPYGELAREKICHQFKIEDPLFCGVLFGELVNDEWVWFKNGDEKTDSKYEGEIRKGVPNGKGTLIFPDGKKHVGKFKDGKFQPVIVEKSKRVKVLTNIE</sequence>
<dbReference type="Gene3D" id="2.20.110.10">
    <property type="entry name" value="Histone H3 K4-specific methyltransferase SET7/9 N-terminal domain"/>
    <property type="match status" value="1"/>
</dbReference>
<evidence type="ECO:0000256" key="2">
    <source>
        <dbReference type="SAM" id="Coils"/>
    </source>
</evidence>
<evidence type="ECO:0000256" key="3">
    <source>
        <dbReference type="SAM" id="Phobius"/>
    </source>
</evidence>
<name>A0A381RSX5_9ZZZZ</name>